<evidence type="ECO:0000259" key="8">
    <source>
        <dbReference type="PROSITE" id="PS50405"/>
    </source>
</evidence>
<feature type="region of interest" description="Disordered" evidence="5">
    <location>
        <begin position="220"/>
        <end position="257"/>
    </location>
</feature>
<evidence type="ECO:0000256" key="3">
    <source>
        <dbReference type="ARBA" id="ARBA00022917"/>
    </source>
</evidence>
<dbReference type="AlphaFoldDB" id="A0A7M5WVR5"/>
<dbReference type="GO" id="GO:0005737">
    <property type="term" value="C:cytoplasm"/>
    <property type="evidence" value="ECO:0007669"/>
    <property type="project" value="TreeGrafter"/>
</dbReference>
<dbReference type="CDD" id="cd03044">
    <property type="entry name" value="GST_N_EF1Bgamma"/>
    <property type="match status" value="1"/>
</dbReference>
<dbReference type="GeneID" id="136820089"/>
<dbReference type="RefSeq" id="XP_066932428.1">
    <property type="nucleotide sequence ID" value="XM_067076327.1"/>
</dbReference>
<evidence type="ECO:0000256" key="1">
    <source>
        <dbReference type="ARBA" id="ARBA00022218"/>
    </source>
</evidence>
<dbReference type="Gene3D" id="3.30.70.1010">
    <property type="entry name" value="Translation elongation factor EF1B, gamma chain, conserved domain"/>
    <property type="match status" value="1"/>
</dbReference>
<feature type="compositionally biased region" description="Basic and acidic residues" evidence="5">
    <location>
        <begin position="229"/>
        <end position="245"/>
    </location>
</feature>
<dbReference type="InterPro" id="IPR040079">
    <property type="entry name" value="Glutathione_S-Trfase"/>
</dbReference>
<dbReference type="SFLD" id="SFLDS00019">
    <property type="entry name" value="Glutathione_Transferase_(cytos"/>
    <property type="match status" value="1"/>
</dbReference>
<dbReference type="InterPro" id="IPR050802">
    <property type="entry name" value="EF-GSTs"/>
</dbReference>
<organism evidence="9 10">
    <name type="scientific">Clytia hemisphaerica</name>
    <dbReference type="NCBI Taxonomy" id="252671"/>
    <lineage>
        <taxon>Eukaryota</taxon>
        <taxon>Metazoa</taxon>
        <taxon>Cnidaria</taxon>
        <taxon>Hydrozoa</taxon>
        <taxon>Hydroidolina</taxon>
        <taxon>Leptothecata</taxon>
        <taxon>Obeliida</taxon>
        <taxon>Clytiidae</taxon>
        <taxon>Clytia</taxon>
    </lineage>
</organism>
<dbReference type="Gene3D" id="1.20.1050.10">
    <property type="match status" value="1"/>
</dbReference>
<feature type="domain" description="GST C-terminal" evidence="8">
    <location>
        <begin position="84"/>
        <end position="212"/>
    </location>
</feature>
<accession>A0A7M5WVR5</accession>
<feature type="domain" description="EF-1-gamma C-terminal" evidence="6">
    <location>
        <begin position="259"/>
        <end position="425"/>
    </location>
</feature>
<dbReference type="PANTHER" id="PTHR43986:SF1">
    <property type="entry name" value="ELONGATION FACTOR 1-GAMMA"/>
    <property type="match status" value="1"/>
</dbReference>
<dbReference type="InterPro" id="IPR036282">
    <property type="entry name" value="Glutathione-S-Trfase_C_sf"/>
</dbReference>
<dbReference type="SUPFAM" id="SSF52833">
    <property type="entry name" value="Thioredoxin-like"/>
    <property type="match status" value="1"/>
</dbReference>
<dbReference type="FunFam" id="1.20.1050.10:FF:000006">
    <property type="entry name" value="Elongation factor 1 gamma"/>
    <property type="match status" value="1"/>
</dbReference>
<dbReference type="InterPro" id="IPR004045">
    <property type="entry name" value="Glutathione_S-Trfase_N"/>
</dbReference>
<dbReference type="SFLD" id="SFLDG00358">
    <property type="entry name" value="Main_(cytGST)"/>
    <property type="match status" value="1"/>
</dbReference>
<dbReference type="Pfam" id="PF00043">
    <property type="entry name" value="GST_C"/>
    <property type="match status" value="1"/>
</dbReference>
<dbReference type="InterPro" id="IPR036249">
    <property type="entry name" value="Thioredoxin-like_sf"/>
</dbReference>
<evidence type="ECO:0000259" key="7">
    <source>
        <dbReference type="PROSITE" id="PS50404"/>
    </source>
</evidence>
<dbReference type="InterPro" id="IPR001662">
    <property type="entry name" value="EF1B_G_C"/>
</dbReference>
<evidence type="ECO:0000256" key="5">
    <source>
        <dbReference type="SAM" id="MobiDB-lite"/>
    </source>
</evidence>
<dbReference type="GO" id="GO:0003746">
    <property type="term" value="F:translation elongation factor activity"/>
    <property type="evidence" value="ECO:0007669"/>
    <property type="project" value="UniProtKB-UniRule"/>
</dbReference>
<dbReference type="InterPro" id="IPR036433">
    <property type="entry name" value="EF1B_G_C_sf"/>
</dbReference>
<dbReference type="SUPFAM" id="SSF89942">
    <property type="entry name" value="eEF1-gamma domain"/>
    <property type="match status" value="1"/>
</dbReference>
<dbReference type="Gene3D" id="3.40.30.10">
    <property type="entry name" value="Glutaredoxin"/>
    <property type="match status" value="1"/>
</dbReference>
<dbReference type="GO" id="GO:0005634">
    <property type="term" value="C:nucleus"/>
    <property type="evidence" value="ECO:0007669"/>
    <property type="project" value="TreeGrafter"/>
</dbReference>
<protein>
    <recommendedName>
        <fullName evidence="1">Elongation factor 1-gamma</fullName>
    </recommendedName>
</protein>
<feature type="domain" description="GST N-terminal" evidence="7">
    <location>
        <begin position="2"/>
        <end position="82"/>
    </location>
</feature>
<evidence type="ECO:0000256" key="4">
    <source>
        <dbReference type="PROSITE-ProRule" id="PRU00519"/>
    </source>
</evidence>
<name>A0A7M5WVR5_9CNID</name>
<proteinExistence type="predicted"/>
<evidence type="ECO:0000256" key="2">
    <source>
        <dbReference type="ARBA" id="ARBA00022768"/>
    </source>
</evidence>
<dbReference type="FunFam" id="3.40.30.10:FF:000233">
    <property type="entry name" value="Elongation factor 1-gamma"/>
    <property type="match status" value="1"/>
</dbReference>
<dbReference type="SMART" id="SM01183">
    <property type="entry name" value="EF1G"/>
    <property type="match status" value="1"/>
</dbReference>
<keyword evidence="10" id="KW-1185">Reference proteome</keyword>
<dbReference type="PROSITE" id="PS50404">
    <property type="entry name" value="GST_NTER"/>
    <property type="match status" value="1"/>
</dbReference>
<dbReference type="InterPro" id="IPR004046">
    <property type="entry name" value="GST_C"/>
</dbReference>
<keyword evidence="3 4" id="KW-0648">Protein biosynthesis</keyword>
<dbReference type="PROSITE" id="PS50405">
    <property type="entry name" value="GST_CTER"/>
    <property type="match status" value="1"/>
</dbReference>
<dbReference type="Proteomes" id="UP000594262">
    <property type="component" value="Unplaced"/>
</dbReference>
<sequence>MASGTLYTYSGSFRANKILVAAAYSGANVTVADFEYGKTNTSADFLKKFPLGRVPAYESNGLCLSESDAIAQYVSNDALLGGKDSANQASVREYISFAENEIVPSACAWVYPTLGLRQYNKQETDNAMAHLKKCLTKLNNDLLTRTFLVGERVTLADITLCTSLVMLYVQVMDSKFREAFGNLNRWFTTCVNQPNFKKVLGDIKLCEKMATFDNKRYQELHPKAGGKGKKTEEKAKKTKEAKPKPQEQPIEEAAKEPKKVDHFKDWKKSDKFNMDAWKTEYANEELSDSLKWFDEHWDPEAFAVYHAQYRFEKDSDYETYNLEFLATNLVRGFYQRIEGLRKHCHIVFLFHEKKSPKGAKYYDMTGCIIQKAQPLCFSYDEIWNEFSQSFTWTKLGGADVNKYVKAYFSGEHPDGTDVVNFDEFR</sequence>
<evidence type="ECO:0000313" key="10">
    <source>
        <dbReference type="Proteomes" id="UP000594262"/>
    </source>
</evidence>
<evidence type="ECO:0000313" key="9">
    <source>
        <dbReference type="EnsemblMetazoa" id="CLYHEMP013873.1"/>
    </source>
</evidence>
<dbReference type="Pfam" id="PF02798">
    <property type="entry name" value="GST_N"/>
    <property type="match status" value="1"/>
</dbReference>
<keyword evidence="2 4" id="KW-0251">Elongation factor</keyword>
<dbReference type="PROSITE" id="PS50040">
    <property type="entry name" value="EF1G_C"/>
    <property type="match status" value="1"/>
</dbReference>
<reference evidence="9" key="1">
    <citation type="submission" date="2021-01" db="UniProtKB">
        <authorList>
            <consortium name="EnsemblMetazoa"/>
        </authorList>
    </citation>
    <scope>IDENTIFICATION</scope>
</reference>
<dbReference type="Pfam" id="PF00647">
    <property type="entry name" value="EF1G"/>
    <property type="match status" value="1"/>
</dbReference>
<dbReference type="SUPFAM" id="SSF47616">
    <property type="entry name" value="GST C-terminal domain-like"/>
    <property type="match status" value="1"/>
</dbReference>
<evidence type="ECO:0000259" key="6">
    <source>
        <dbReference type="PROSITE" id="PS50040"/>
    </source>
</evidence>
<dbReference type="InterPro" id="IPR010987">
    <property type="entry name" value="Glutathione-S-Trfase_C-like"/>
</dbReference>
<dbReference type="PANTHER" id="PTHR43986">
    <property type="entry name" value="ELONGATION FACTOR 1-GAMMA"/>
    <property type="match status" value="1"/>
</dbReference>
<dbReference type="EnsemblMetazoa" id="CLYHEMT013873.1">
    <property type="protein sequence ID" value="CLYHEMP013873.1"/>
    <property type="gene ID" value="CLYHEMG013873"/>
</dbReference>
<dbReference type="OrthoDB" id="249703at2759"/>
<dbReference type="CDD" id="cd03181">
    <property type="entry name" value="GST_C_EF1Bgamma_like"/>
    <property type="match status" value="1"/>
</dbReference>